<dbReference type="Proteomes" id="UP000266691">
    <property type="component" value="Unassembled WGS sequence"/>
</dbReference>
<organism evidence="2 3">
    <name type="scientific">Flagellimonas pelagia</name>
    <dbReference type="NCBI Taxonomy" id="2306998"/>
    <lineage>
        <taxon>Bacteria</taxon>
        <taxon>Pseudomonadati</taxon>
        <taxon>Bacteroidota</taxon>
        <taxon>Flavobacteriia</taxon>
        <taxon>Flavobacteriales</taxon>
        <taxon>Flavobacteriaceae</taxon>
        <taxon>Flagellimonas</taxon>
    </lineage>
</organism>
<keyword evidence="1" id="KW-0472">Membrane</keyword>
<feature type="transmembrane region" description="Helical" evidence="1">
    <location>
        <begin position="20"/>
        <end position="39"/>
    </location>
</feature>
<evidence type="ECO:0000256" key="1">
    <source>
        <dbReference type="SAM" id="Phobius"/>
    </source>
</evidence>
<name>A0A3A1NFC5_9FLAO</name>
<proteinExistence type="predicted"/>
<dbReference type="AlphaFoldDB" id="A0A3A1NFC5"/>
<evidence type="ECO:0000313" key="3">
    <source>
        <dbReference type="Proteomes" id="UP000266691"/>
    </source>
</evidence>
<keyword evidence="1" id="KW-1133">Transmembrane helix</keyword>
<keyword evidence="1" id="KW-0812">Transmembrane</keyword>
<gene>
    <name evidence="2" type="ORF">D2V05_12860</name>
</gene>
<evidence type="ECO:0000313" key="2">
    <source>
        <dbReference type="EMBL" id="RIV43596.1"/>
    </source>
</evidence>
<accession>A0A3A1NFC5</accession>
<comment type="caution">
    <text evidence="2">The sequence shown here is derived from an EMBL/GenBank/DDBJ whole genome shotgun (WGS) entry which is preliminary data.</text>
</comment>
<reference evidence="2 3" key="1">
    <citation type="submission" date="2018-08" db="EMBL/GenBank/DDBJ databases">
        <title>Proposal of Muricauda 72 sp.nov. and Muricauda NH166 sp.nov., isolated from seawater.</title>
        <authorList>
            <person name="Cheng H."/>
            <person name="Wu Y.-H."/>
            <person name="Guo L.-L."/>
            <person name="Xu X.-W."/>
        </authorList>
    </citation>
    <scope>NUCLEOTIDE SEQUENCE [LARGE SCALE GENOMIC DNA]</scope>
    <source>
        <strain evidence="2 3">72</strain>
    </source>
</reference>
<protein>
    <submittedName>
        <fullName evidence="2">Uncharacterized protein</fullName>
    </submittedName>
</protein>
<sequence length="77" mass="9066">MNYGLIILVIPNLNIMTYKIKSLIYFSCFVLASLIYYMVDQHDQFQEQMANKSYVEANFHDANSLEQPKEDQEEVQP</sequence>
<dbReference type="EMBL" id="QXFI01000029">
    <property type="protein sequence ID" value="RIV43596.1"/>
    <property type="molecule type" value="Genomic_DNA"/>
</dbReference>